<accession>A0A6U9QLB0</accession>
<dbReference type="EMBL" id="HBIS01001718">
    <property type="protein sequence ID" value="CAE0607696.1"/>
    <property type="molecule type" value="Transcribed_RNA"/>
</dbReference>
<dbReference type="PANTHER" id="PTHR48027">
    <property type="entry name" value="HETEROGENEOUS NUCLEAR RIBONUCLEOPROTEIN 87F-RELATED"/>
    <property type="match status" value="1"/>
</dbReference>
<feature type="compositionally biased region" description="Polar residues" evidence="4">
    <location>
        <begin position="262"/>
        <end position="274"/>
    </location>
</feature>
<dbReference type="GO" id="GO:0003729">
    <property type="term" value="F:mRNA binding"/>
    <property type="evidence" value="ECO:0007669"/>
    <property type="project" value="UniProtKB-ARBA"/>
</dbReference>
<dbReference type="SUPFAM" id="SSF54928">
    <property type="entry name" value="RNA-binding domain, RBD"/>
    <property type="match status" value="2"/>
</dbReference>
<evidence type="ECO:0000259" key="5">
    <source>
        <dbReference type="PROSITE" id="PS50102"/>
    </source>
</evidence>
<evidence type="ECO:0000313" key="7">
    <source>
        <dbReference type="EMBL" id="CAE0607695.1"/>
    </source>
</evidence>
<keyword evidence="2 3" id="KW-0694">RNA-binding</keyword>
<dbReference type="InterPro" id="IPR035979">
    <property type="entry name" value="RBD_domain_sf"/>
</dbReference>
<protein>
    <recommendedName>
        <fullName evidence="5">RRM domain-containing protein</fullName>
    </recommendedName>
</protein>
<gene>
    <name evidence="6" type="ORF">PSAL00342_LOCUS1511</name>
    <name evidence="7" type="ORF">PSAL00342_LOCUS1512</name>
    <name evidence="8" type="ORF">PSAL00342_LOCUS1513</name>
    <name evidence="9" type="ORF">PSAL00342_LOCUS1514</name>
</gene>
<dbReference type="GO" id="GO:0010629">
    <property type="term" value="P:negative regulation of gene expression"/>
    <property type="evidence" value="ECO:0007669"/>
    <property type="project" value="UniProtKB-ARBA"/>
</dbReference>
<feature type="domain" description="RRM" evidence="5">
    <location>
        <begin position="440"/>
        <end position="518"/>
    </location>
</feature>
<dbReference type="EMBL" id="HBIS01001717">
    <property type="protein sequence ID" value="CAE0607695.1"/>
    <property type="molecule type" value="Transcribed_RNA"/>
</dbReference>
<dbReference type="PROSITE" id="PS50102">
    <property type="entry name" value="RRM"/>
    <property type="match status" value="2"/>
</dbReference>
<dbReference type="InterPro" id="IPR052462">
    <property type="entry name" value="SLIRP/GR-RBP-like"/>
</dbReference>
<evidence type="ECO:0000313" key="9">
    <source>
        <dbReference type="EMBL" id="CAE0607697.1"/>
    </source>
</evidence>
<feature type="compositionally biased region" description="Basic and acidic residues" evidence="4">
    <location>
        <begin position="121"/>
        <end position="136"/>
    </location>
</feature>
<feature type="compositionally biased region" description="Basic and acidic residues" evidence="4">
    <location>
        <begin position="285"/>
        <end position="296"/>
    </location>
</feature>
<keyword evidence="1" id="KW-0677">Repeat</keyword>
<proteinExistence type="predicted"/>
<dbReference type="AlphaFoldDB" id="A0A6U9QLB0"/>
<evidence type="ECO:0000313" key="6">
    <source>
        <dbReference type="EMBL" id="CAE0607694.1"/>
    </source>
</evidence>
<evidence type="ECO:0000256" key="4">
    <source>
        <dbReference type="SAM" id="MobiDB-lite"/>
    </source>
</evidence>
<dbReference type="EMBL" id="HBIS01001716">
    <property type="protein sequence ID" value="CAE0607694.1"/>
    <property type="molecule type" value="Transcribed_RNA"/>
</dbReference>
<dbReference type="InterPro" id="IPR012677">
    <property type="entry name" value="Nucleotide-bd_a/b_plait_sf"/>
</dbReference>
<feature type="domain" description="RRM" evidence="5">
    <location>
        <begin position="197"/>
        <end position="277"/>
    </location>
</feature>
<name>A0A6U9QLB0_9CHLO</name>
<feature type="compositionally biased region" description="Low complexity" evidence="4">
    <location>
        <begin position="176"/>
        <end position="189"/>
    </location>
</feature>
<dbReference type="SMART" id="SM00360">
    <property type="entry name" value="RRM"/>
    <property type="match status" value="2"/>
</dbReference>
<evidence type="ECO:0000256" key="3">
    <source>
        <dbReference type="PROSITE-ProRule" id="PRU00176"/>
    </source>
</evidence>
<dbReference type="GO" id="GO:0005737">
    <property type="term" value="C:cytoplasm"/>
    <property type="evidence" value="ECO:0007669"/>
    <property type="project" value="UniProtKB-ARBA"/>
</dbReference>
<feature type="compositionally biased region" description="Acidic residues" evidence="4">
    <location>
        <begin position="26"/>
        <end position="35"/>
    </location>
</feature>
<sequence>MSANDVVGSSPLHGQIQDTRTRTADPDDDREEEWTADGGKSETERKRTDLEGVQREVQQDEEGGNDVLESAGEEDMEQLEKKERAGALEGVEENGNDVEETGTVARSFPEATAVEEVAEEDATRPLEEEERKEKQETQAQGEEDIQEFDAPSEPVQDQGLQVEETTKPEAGTRNVSQHQPSSASASHPSGQSNGSEPKLFVGCIGKQTTLGQLVMLFEPHGKIVESSILKNLSGISKGCGFITYSTFEECQEAIKHLHQQHTFPGSTSPIQVSLANPKRDRKSKRQEQFVPRETKRVARSAMPQPELYSPGAKPGYGNYGRIPIQNNPPQVFGGYVQQQPMQYGGMYEPPMLDNGVNANMGGLQGGYGMYGGSSNVNMGAAYSDMLGAGMGQAQNMGMTIGTGMAMNQPAGSLYIQAAGYDQAGPSSQRQEKSLAGPPGANLFVLGLPDTFSNEDLMQLFSQCGQLAEVRVSFDHHTHKSKGYGFVSYYNTQAADLAMQMFNGYNVGNKTLKIEKRRKQS</sequence>
<reference evidence="6" key="1">
    <citation type="submission" date="2021-01" db="EMBL/GenBank/DDBJ databases">
        <authorList>
            <person name="Corre E."/>
            <person name="Pelletier E."/>
            <person name="Niang G."/>
            <person name="Scheremetjew M."/>
            <person name="Finn R."/>
            <person name="Kale V."/>
            <person name="Holt S."/>
            <person name="Cochrane G."/>
            <person name="Meng A."/>
            <person name="Brown T."/>
            <person name="Cohen L."/>
        </authorList>
    </citation>
    <scope>NUCLEOTIDE SEQUENCE</scope>
    <source>
        <strain evidence="6">CCMP1897</strain>
    </source>
</reference>
<dbReference type="InterPro" id="IPR000504">
    <property type="entry name" value="RRM_dom"/>
</dbReference>
<evidence type="ECO:0000256" key="1">
    <source>
        <dbReference type="ARBA" id="ARBA00022737"/>
    </source>
</evidence>
<organism evidence="6">
    <name type="scientific">Picocystis salinarum</name>
    <dbReference type="NCBI Taxonomy" id="88271"/>
    <lineage>
        <taxon>Eukaryota</taxon>
        <taxon>Viridiplantae</taxon>
        <taxon>Chlorophyta</taxon>
        <taxon>Picocystophyceae</taxon>
        <taxon>Picocystales</taxon>
        <taxon>Picocystaceae</taxon>
        <taxon>Picocystis</taxon>
    </lineage>
</organism>
<feature type="compositionally biased region" description="Basic and acidic residues" evidence="4">
    <location>
        <begin position="39"/>
        <end position="58"/>
    </location>
</feature>
<feature type="compositionally biased region" description="Acidic residues" evidence="4">
    <location>
        <begin position="90"/>
        <end position="100"/>
    </location>
</feature>
<evidence type="ECO:0000256" key="2">
    <source>
        <dbReference type="ARBA" id="ARBA00022884"/>
    </source>
</evidence>
<dbReference type="Gene3D" id="3.30.70.330">
    <property type="match status" value="2"/>
</dbReference>
<dbReference type="FunFam" id="3.30.70.330:FF:000383">
    <property type="entry name" value="Sex lethal, isoform D"/>
    <property type="match status" value="1"/>
</dbReference>
<dbReference type="GO" id="GO:0009967">
    <property type="term" value="P:positive regulation of signal transduction"/>
    <property type="evidence" value="ECO:0007669"/>
    <property type="project" value="UniProtKB-ARBA"/>
</dbReference>
<evidence type="ECO:0000313" key="8">
    <source>
        <dbReference type="EMBL" id="CAE0607696.1"/>
    </source>
</evidence>
<feature type="region of interest" description="Disordered" evidence="4">
    <location>
        <begin position="1"/>
        <end position="198"/>
    </location>
</feature>
<feature type="region of interest" description="Disordered" evidence="4">
    <location>
        <begin position="262"/>
        <end position="310"/>
    </location>
</feature>
<dbReference type="Pfam" id="PF00076">
    <property type="entry name" value="RRM_1"/>
    <property type="match status" value="2"/>
</dbReference>
<dbReference type="EMBL" id="HBIS01001719">
    <property type="protein sequence ID" value="CAE0607697.1"/>
    <property type="molecule type" value="Transcribed_RNA"/>
</dbReference>